<feature type="transmembrane region" description="Helical" evidence="2">
    <location>
        <begin position="218"/>
        <end position="236"/>
    </location>
</feature>
<dbReference type="EMBL" id="SEOQ01000545">
    <property type="protein sequence ID" value="TFY60763.1"/>
    <property type="molecule type" value="Genomic_DNA"/>
</dbReference>
<dbReference type="InterPro" id="IPR045339">
    <property type="entry name" value="DUF6534"/>
</dbReference>
<evidence type="ECO:0000256" key="1">
    <source>
        <dbReference type="SAM" id="MobiDB-lite"/>
    </source>
</evidence>
<feature type="transmembrane region" description="Helical" evidence="2">
    <location>
        <begin position="183"/>
        <end position="206"/>
    </location>
</feature>
<sequence>MVSPSSPGLPANPFEGVAWDNTLGALLIGGLLSGMSHVSGMDLVILDSSTFSRTNNESRQDIGLFRFRAERASRLSLSRDKLYEPPSPDRETRMESPRSCPGHGCLRVAFGDVSVFLSHQSKLLTAGILATSLLDLREPYQILVYLPSLTMRFLLASVVGIIIAAKGFQLESIDQLSKLKTLFYINFASGTGSDVYVAGVLCYFLHTSRTGFNTRTDSIISILMLYTINTGLLTAIDAFMGMILTDLFLLVYSNAYLATLNNRGALREKSSTDGIVSIHLSQLGAENGTSHGIGTWIHGRTRSEADTRNDYPKRSAEPLEVVIQRSSEVSVEEGRGKDTTKKPLDDKWAARSPA</sequence>
<evidence type="ECO:0000259" key="3">
    <source>
        <dbReference type="Pfam" id="PF20152"/>
    </source>
</evidence>
<feature type="compositionally biased region" description="Basic and acidic residues" evidence="1">
    <location>
        <begin position="304"/>
        <end position="317"/>
    </location>
</feature>
<dbReference type="Proteomes" id="UP000298327">
    <property type="component" value="Unassembled WGS sequence"/>
</dbReference>
<feature type="domain" description="DUF6534" evidence="3">
    <location>
        <begin position="193"/>
        <end position="263"/>
    </location>
</feature>
<feature type="region of interest" description="Disordered" evidence="1">
    <location>
        <begin position="304"/>
        <end position="354"/>
    </location>
</feature>
<protein>
    <recommendedName>
        <fullName evidence="3">DUF6534 domain-containing protein</fullName>
    </recommendedName>
</protein>
<dbReference type="STRING" id="205917.A0A4Y9YGD6"/>
<reference evidence="4 5" key="1">
    <citation type="submission" date="2019-02" db="EMBL/GenBank/DDBJ databases">
        <title>Genome sequencing of the rare red list fungi Dentipellis fragilis.</title>
        <authorList>
            <person name="Buettner E."/>
            <person name="Kellner H."/>
        </authorList>
    </citation>
    <scope>NUCLEOTIDE SEQUENCE [LARGE SCALE GENOMIC DNA]</scope>
    <source>
        <strain evidence="4 5">DSM 105465</strain>
    </source>
</reference>
<organism evidence="4 5">
    <name type="scientific">Dentipellis fragilis</name>
    <dbReference type="NCBI Taxonomy" id="205917"/>
    <lineage>
        <taxon>Eukaryota</taxon>
        <taxon>Fungi</taxon>
        <taxon>Dikarya</taxon>
        <taxon>Basidiomycota</taxon>
        <taxon>Agaricomycotina</taxon>
        <taxon>Agaricomycetes</taxon>
        <taxon>Russulales</taxon>
        <taxon>Hericiaceae</taxon>
        <taxon>Dentipellis</taxon>
    </lineage>
</organism>
<evidence type="ECO:0000313" key="5">
    <source>
        <dbReference type="Proteomes" id="UP000298327"/>
    </source>
</evidence>
<keyword evidence="2" id="KW-0812">Transmembrane</keyword>
<feature type="compositionally biased region" description="Basic and acidic residues" evidence="1">
    <location>
        <begin position="332"/>
        <end position="354"/>
    </location>
</feature>
<evidence type="ECO:0000256" key="2">
    <source>
        <dbReference type="SAM" id="Phobius"/>
    </source>
</evidence>
<feature type="transmembrane region" description="Helical" evidence="2">
    <location>
        <begin position="23"/>
        <end position="46"/>
    </location>
</feature>
<proteinExistence type="predicted"/>
<keyword evidence="2" id="KW-0472">Membrane</keyword>
<dbReference type="Pfam" id="PF20152">
    <property type="entry name" value="DUF6534"/>
    <property type="match status" value="1"/>
</dbReference>
<feature type="transmembrane region" description="Helical" evidence="2">
    <location>
        <begin position="142"/>
        <end position="163"/>
    </location>
</feature>
<dbReference type="AlphaFoldDB" id="A0A4Y9YGD6"/>
<keyword evidence="5" id="KW-1185">Reference proteome</keyword>
<name>A0A4Y9YGD6_9AGAM</name>
<keyword evidence="2" id="KW-1133">Transmembrane helix</keyword>
<comment type="caution">
    <text evidence="4">The sequence shown here is derived from an EMBL/GenBank/DDBJ whole genome shotgun (WGS) entry which is preliminary data.</text>
</comment>
<dbReference type="OrthoDB" id="3214861at2759"/>
<accession>A0A4Y9YGD6</accession>
<evidence type="ECO:0000313" key="4">
    <source>
        <dbReference type="EMBL" id="TFY60763.1"/>
    </source>
</evidence>
<gene>
    <name evidence="4" type="ORF">EVG20_g7301</name>
</gene>